<evidence type="ECO:0000256" key="1">
    <source>
        <dbReference type="ARBA" id="ARBA00022801"/>
    </source>
</evidence>
<reference evidence="3" key="1">
    <citation type="submission" date="2020-04" db="EMBL/GenBank/DDBJ databases">
        <title>Genome analysis and biological profiling of marine Cellulosimicrobium funkei MOSEL-ME6.</title>
        <authorList>
            <person name="Tanveer F."/>
            <person name="Xie Y."/>
            <person name="Shinwari Z.K."/>
        </authorList>
    </citation>
    <scope>NUCLEOTIDE SEQUENCE [LARGE SCALE GENOMIC DNA]</scope>
    <source>
        <strain evidence="3">MOSEL-ME25</strain>
    </source>
</reference>
<keyword evidence="1 2" id="KW-0378">Hydrolase</keyword>
<gene>
    <name evidence="2" type="primary">srtB</name>
    <name evidence="2" type="ORF">F7P68_0002345</name>
</gene>
<dbReference type="Pfam" id="PF04203">
    <property type="entry name" value="Sortase"/>
    <property type="match status" value="1"/>
</dbReference>
<evidence type="ECO:0000313" key="2">
    <source>
        <dbReference type="EMBL" id="MDB0579377.1"/>
    </source>
</evidence>
<dbReference type="EC" id="3.4.22.71" evidence="2"/>
<proteinExistence type="predicted"/>
<dbReference type="NCBIfam" id="TIGR03064">
    <property type="entry name" value="sortase_srtB"/>
    <property type="match status" value="1"/>
</dbReference>
<dbReference type="GeneID" id="77846476"/>
<dbReference type="Gene3D" id="2.40.260.10">
    <property type="entry name" value="Sortase"/>
    <property type="match status" value="1"/>
</dbReference>
<dbReference type="InterPro" id="IPR009835">
    <property type="entry name" value="SrtB"/>
</dbReference>
<dbReference type="CDD" id="cd05826">
    <property type="entry name" value="Sortase_B"/>
    <property type="match status" value="1"/>
</dbReference>
<keyword evidence="3" id="KW-1185">Reference proteome</keyword>
<dbReference type="GO" id="GO:0016787">
    <property type="term" value="F:hydrolase activity"/>
    <property type="evidence" value="ECO:0007669"/>
    <property type="project" value="UniProtKB-KW"/>
</dbReference>
<name>A0ABT4YEZ1_9STAP</name>
<dbReference type="SUPFAM" id="SSF63817">
    <property type="entry name" value="Sortase"/>
    <property type="match status" value="1"/>
</dbReference>
<comment type="caution">
    <text evidence="2">The sequence shown here is derived from an EMBL/GenBank/DDBJ whole genome shotgun (WGS) entry which is preliminary data.</text>
</comment>
<dbReference type="InterPro" id="IPR023365">
    <property type="entry name" value="Sortase_dom-sf"/>
</dbReference>
<evidence type="ECO:0000313" key="3">
    <source>
        <dbReference type="Proteomes" id="UP000527860"/>
    </source>
</evidence>
<dbReference type="EMBL" id="JABEVU030000001">
    <property type="protein sequence ID" value="MDB0579377.1"/>
    <property type="molecule type" value="Genomic_DNA"/>
</dbReference>
<organism evidence="2 3">
    <name type="scientific">Salinicoccus roseus</name>
    <dbReference type="NCBI Taxonomy" id="45670"/>
    <lineage>
        <taxon>Bacteria</taxon>
        <taxon>Bacillati</taxon>
        <taxon>Bacillota</taxon>
        <taxon>Bacilli</taxon>
        <taxon>Bacillales</taxon>
        <taxon>Staphylococcaceae</taxon>
        <taxon>Salinicoccus</taxon>
    </lineage>
</organism>
<sequence length="274" mass="31555">MKKLLLFFLGILMAAQLGYLLFGHFNPSMPREVPDVHSTVAGMDENSEENIEEDVRADNLHARILNSDKVRDIDVSGGRSDHEAKNYEFSQNPFAEYLSMNPDFTGWITVDNTNIDYPIVKGRDNSYYLKHNFYHEPDSYGAIFMDHRNIGNGHDDHTVIYGHHTDTGHMFADFEKYLSPSFYKDNKTIEIQDLYKKRTYEIFSIHTGPADLSYINQPFQNSNTEEYAELLRSQSIYDDSEVPIGEDAKLLTLISCNYSHDDGRLYVHAVEVTE</sequence>
<dbReference type="InterPro" id="IPR005754">
    <property type="entry name" value="Sortase"/>
</dbReference>
<dbReference type="Proteomes" id="UP000527860">
    <property type="component" value="Unassembled WGS sequence"/>
</dbReference>
<protein>
    <submittedName>
        <fullName evidence="2">Class B sortase</fullName>
        <ecNumber evidence="2">3.4.22.71</ecNumber>
    </submittedName>
</protein>
<dbReference type="RefSeq" id="WP_052443798.1">
    <property type="nucleotide sequence ID" value="NZ_JABEVU030000001.1"/>
</dbReference>
<accession>A0ABT4YEZ1</accession>
<reference evidence="2 3" key="2">
    <citation type="submission" date="2022-12" db="EMBL/GenBank/DDBJ databases">
        <title>Genome analysis and biological profiling of marine Salinicoccus roseus MOSEL-ME25.</title>
        <authorList>
            <person name="Mirza F.T."/>
            <person name="Xie Y."/>
            <person name="Shinwari Z.K."/>
        </authorList>
    </citation>
    <scope>NUCLEOTIDE SEQUENCE [LARGE SCALE GENOMIC DNA]</scope>
    <source>
        <strain evidence="2 3">MOSEL-ME25</strain>
    </source>
</reference>